<organism evidence="2 3">
    <name type="scientific">Amantichitinum ursilacus</name>
    <dbReference type="NCBI Taxonomy" id="857265"/>
    <lineage>
        <taxon>Bacteria</taxon>
        <taxon>Pseudomonadati</taxon>
        <taxon>Pseudomonadota</taxon>
        <taxon>Betaproteobacteria</taxon>
        <taxon>Neisseriales</taxon>
        <taxon>Chitinibacteraceae</taxon>
        <taxon>Amantichitinum</taxon>
    </lineage>
</organism>
<dbReference type="AlphaFoldDB" id="A0A0N0GN31"/>
<dbReference type="STRING" id="857265.WG78_14720"/>
<feature type="transmembrane region" description="Helical" evidence="1">
    <location>
        <begin position="12"/>
        <end position="30"/>
    </location>
</feature>
<dbReference type="OrthoDB" id="8590416at2"/>
<sequence length="157" mass="17607">MIVHRNAGRVVWWLVGVVLVIAAIWGWPLITTPTLEHHFYGLFWYTMLGLGAAFWMFPAEQTLAGRHLRRRTMLLGLLPVYTREIDLAAFDRVTLEQDRSTIGADSLWVLFAGPDDQRFVFAHYRATRRGQAAATALAGRLAQQSGLAFAQLAPDNG</sequence>
<proteinExistence type="predicted"/>
<accession>A0A0N0GN31</accession>
<comment type="caution">
    <text evidence="2">The sequence shown here is derived from an EMBL/GenBank/DDBJ whole genome shotgun (WGS) entry which is preliminary data.</text>
</comment>
<keyword evidence="1" id="KW-0472">Membrane</keyword>
<gene>
    <name evidence="2" type="ORF">WG78_14720</name>
</gene>
<reference evidence="2 3" key="1">
    <citation type="submission" date="2015-07" db="EMBL/GenBank/DDBJ databases">
        <title>Draft genome sequence of the Amantichitinum ursilacus IGB-41, a new chitin-degrading bacterium.</title>
        <authorList>
            <person name="Kirstahler P."/>
            <person name="Guenther M."/>
            <person name="Grumaz C."/>
            <person name="Rupp S."/>
            <person name="Zibek S."/>
            <person name="Sohn K."/>
        </authorList>
    </citation>
    <scope>NUCLEOTIDE SEQUENCE [LARGE SCALE GENOMIC DNA]</scope>
    <source>
        <strain evidence="2 3">IGB-41</strain>
    </source>
</reference>
<keyword evidence="1" id="KW-1133">Transmembrane helix</keyword>
<protein>
    <submittedName>
        <fullName evidence="2">Uncharacterized protein</fullName>
    </submittedName>
</protein>
<dbReference type="Proteomes" id="UP000037939">
    <property type="component" value="Unassembled WGS sequence"/>
</dbReference>
<evidence type="ECO:0000313" key="2">
    <source>
        <dbReference type="EMBL" id="KPC52321.1"/>
    </source>
</evidence>
<dbReference type="EMBL" id="LAQT01000010">
    <property type="protein sequence ID" value="KPC52321.1"/>
    <property type="molecule type" value="Genomic_DNA"/>
</dbReference>
<keyword evidence="3" id="KW-1185">Reference proteome</keyword>
<evidence type="ECO:0000313" key="3">
    <source>
        <dbReference type="Proteomes" id="UP000037939"/>
    </source>
</evidence>
<feature type="transmembrane region" description="Helical" evidence="1">
    <location>
        <begin position="42"/>
        <end position="63"/>
    </location>
</feature>
<keyword evidence="1" id="KW-0812">Transmembrane</keyword>
<evidence type="ECO:0000256" key="1">
    <source>
        <dbReference type="SAM" id="Phobius"/>
    </source>
</evidence>
<dbReference type="RefSeq" id="WP_053938553.1">
    <property type="nucleotide sequence ID" value="NZ_LAQT01000010.1"/>
</dbReference>
<name>A0A0N0GN31_9NEIS</name>